<comment type="similarity">
    <text evidence="2">Belongs to the CRISPR-associated protein Cas9 family. Subtype II-A subfamily.</text>
</comment>
<dbReference type="InterPro" id="IPR040555">
    <property type="entry name" value="Cas9_PI2"/>
</dbReference>
<dbReference type="EMBL" id="QSJS01000040">
    <property type="protein sequence ID" value="RHD89479.1"/>
    <property type="molecule type" value="Genomic_DNA"/>
</dbReference>
<dbReference type="InterPro" id="IPR028629">
    <property type="entry name" value="Cas9"/>
</dbReference>
<dbReference type="GO" id="GO:0016787">
    <property type="term" value="F:hydrolase activity"/>
    <property type="evidence" value="ECO:0007669"/>
    <property type="project" value="UniProtKB-KW"/>
</dbReference>
<dbReference type="InterPro" id="IPR036397">
    <property type="entry name" value="RNaseH_sf"/>
</dbReference>
<dbReference type="NCBIfam" id="TIGR01865">
    <property type="entry name" value="cas_Csn1"/>
    <property type="match status" value="1"/>
</dbReference>
<dbReference type="GO" id="GO:0004519">
    <property type="term" value="F:endonuclease activity"/>
    <property type="evidence" value="ECO:0007669"/>
    <property type="project" value="UniProtKB-UniRule"/>
</dbReference>
<dbReference type="GO" id="GO:0043571">
    <property type="term" value="P:maintenance of CRISPR repeat elements"/>
    <property type="evidence" value="ECO:0007669"/>
    <property type="project" value="UniProtKB-UniRule"/>
</dbReference>
<accession>A0A414HQE9</accession>
<name>A0A414HQE9_9FIRM</name>
<comment type="similarity">
    <text evidence="13">Belongs to the CRISPR-associated Cas9 family.</text>
</comment>
<keyword evidence="3 13" id="KW-0540">Nuclease</keyword>
<evidence type="ECO:0000313" key="16">
    <source>
        <dbReference type="Proteomes" id="UP000284835"/>
    </source>
</evidence>
<comment type="caution">
    <text evidence="13">Lacks conserved residue(s) required for the propagation of feature annotation.</text>
</comment>
<feature type="active site" description="Proton acceptor for HNH nuclease domain" evidence="13">
    <location>
        <position position="606"/>
    </location>
</feature>
<comment type="cofactor">
    <cofactor evidence="1">
        <name>Mg(2+)</name>
        <dbReference type="ChEBI" id="CHEBI:18420"/>
    </cofactor>
</comment>
<evidence type="ECO:0000256" key="6">
    <source>
        <dbReference type="ARBA" id="ARBA00022801"/>
    </source>
</evidence>
<evidence type="ECO:0000259" key="14">
    <source>
        <dbReference type="PROSITE" id="PS51749"/>
    </source>
</evidence>
<evidence type="ECO:0000256" key="10">
    <source>
        <dbReference type="ARBA" id="ARBA00023125"/>
    </source>
</evidence>
<proteinExistence type="inferred from homology"/>
<dbReference type="InterPro" id="IPR003615">
    <property type="entry name" value="HNH_nuc"/>
</dbReference>
<dbReference type="PROSITE" id="PS51749">
    <property type="entry name" value="HNH_CAS9"/>
    <property type="match status" value="1"/>
</dbReference>
<sequence>MNYTEKEKLFMKYILALDIGIASVGWAVLDKESETVIEAGSNIFPEASAADNQLRRDMRGAKRNNRRLKTRINDFIKLWEKNNLSIPQFKSTEIVGLKVRAITEEITLDELYLILYSYLKHRGISYLEDALDDTVSGSSAYANGLKLNAKELETHYPCEIQQERLNTIGKYRGQSQIINDNGEVLDLSNVFTIGAYRKEIQRVFEIQKKYHPELTDEFCDGYMLIFNRKRKYYEGPGNEKSRTDYGRFTTKLDANGNYITEDNIFEKLIGKCSVYPDELRAAAASYTAQEYNVLNDLNNLTINGRKLEENEKHEIVERIKSSNTINMRKIISDCMGENIDDFAGARIDKSGKEIFHKFEVYNKMRKALLEIGIDISNYSREELDEIGYIMTINTDKEAMMEAFQKSWIDLSDDVKQCLINMRKTNGALFNKWQSFSLKIMNELIPEMYAQPKEQMTLLTEMGVTKGTQEEFAGLKYIPVDVVSEDIFNPVVRRSVRISFKILNAVLKKYKALDTIVIEMPRDRNSEEQKKRINDSQKLNEKEMEFIEKKLAVTYGIKLSPSDFSSQKQLSLKLKLWNEQDGICLYSGKTIDPNDIINNPQLFEIDHIIPRSISFDDARSNKVLVYRSENQKKGNQTPYYYLTHSHSEWSFEQYKATVMNLSKKKEYAISRKKIQNLLYSEDITKMDVLKGFINRNINDTSYASRLVLNTIQNFFMANDAYTKVKVIKGSYTHQMRCNLKLDKNRDESYSHHAVDAMLIGYSELGYEAYHKLQGEFIDFETGEILRKDMWDENMSDEVYADYLYGKKWANIRNEVVKAEKNVKYWHYVMRKSNRGLCNQTIRGTREYDGKQYKINKLDIRTKEGIKVFAKLAFSKKDSDRERLLVYLNDRRTFDDLCKIYEDYSDAANPFVQYEKETGDIVRKYSKKHNGPRIDKLKYKDGEVGACIDISHKYGFEKGSKKVILESLVPYRMDVYYKEENHSYYLVGVKQSDIKFEKGRNVIDEEAYARILVNEKMIQPGQSRADLENLGFKFKLSFYKNDIIEYEKDGKIYTERLVSRTMPKQRNYIETKPINRDKHEDSKDGRKIIGLSKTKLVKKIRTDILGNKYSCSEEKFTSFANLKK</sequence>
<keyword evidence="7" id="KW-0460">Magnesium</keyword>
<protein>
    <recommendedName>
        <fullName evidence="13">CRISPR-associated endonuclease Cas9</fullName>
        <ecNumber evidence="13">3.1.-.-</ecNumber>
    </recommendedName>
</protein>
<feature type="domain" description="HNH Cas9-type" evidence="14">
    <location>
        <begin position="525"/>
        <end position="696"/>
    </location>
</feature>
<evidence type="ECO:0000256" key="9">
    <source>
        <dbReference type="ARBA" id="ARBA00023118"/>
    </source>
</evidence>
<dbReference type="Proteomes" id="UP000284835">
    <property type="component" value="Unassembled WGS sequence"/>
</dbReference>
<evidence type="ECO:0000256" key="5">
    <source>
        <dbReference type="ARBA" id="ARBA00022759"/>
    </source>
</evidence>
<dbReference type="Pfam" id="PF18541">
    <property type="entry name" value="RuvC_III"/>
    <property type="match status" value="1"/>
</dbReference>
<keyword evidence="4" id="KW-0479">Metal-binding</keyword>
<dbReference type="GO" id="GO:0051607">
    <property type="term" value="P:defense response to virus"/>
    <property type="evidence" value="ECO:0007669"/>
    <property type="project" value="UniProtKB-UniRule"/>
</dbReference>
<keyword evidence="11" id="KW-0464">Manganese</keyword>
<evidence type="ECO:0000256" key="1">
    <source>
        <dbReference type="ARBA" id="ARBA00001946"/>
    </source>
</evidence>
<evidence type="ECO:0000313" key="15">
    <source>
        <dbReference type="EMBL" id="RHD89479.1"/>
    </source>
</evidence>
<dbReference type="Pfam" id="PF18061">
    <property type="entry name" value="CRISPR_Cas9_WED"/>
    <property type="match status" value="1"/>
</dbReference>
<keyword evidence="10 13" id="KW-0238">DNA-binding</keyword>
<comment type="function">
    <text evidence="13">CRISPR (clustered regularly interspaced short palindromic repeat) is an adaptive immune system that provides protection against mobile genetic elements (viruses, transposable elements and conjugative plasmids). CRISPR clusters contain spacers, sequences complementary to antecedent mobile elements, and target invading nucleic acids. CRISPR clusters are transcribed and processed into CRISPR RNA (crRNA). In type II CRISPR systems correct processing of pre-crRNA requires a trans-encoded small RNA (tracrRNA), endogenous ribonuclease 3 (rnc) and this protein. The tracrRNA serves as a guide for ribonuclease 3-aided processing of pre-crRNA. Subsequently Cas9/crRNA/tracrRNA endonucleolytically cleaves linear or circular dsDNA target complementary to the spacer; Cas9 is inactive in the absence of the 2 guide RNAs (gRNA). Cas9 recognizes the protospacer adjacent motif (PAM) in the CRISPR repeat sequences to help distinguish self versus nonself, as targets within the bacterial CRISPR locus do not have PAMs. PAM recognition is also required for catalytic activity.</text>
</comment>
<dbReference type="Gene3D" id="1.10.30.50">
    <property type="match status" value="1"/>
</dbReference>
<comment type="caution">
    <text evidence="15">The sequence shown here is derived from an EMBL/GenBank/DDBJ whole genome shotgun (WGS) entry which is preliminary data.</text>
</comment>
<evidence type="ECO:0000256" key="12">
    <source>
        <dbReference type="ARBA" id="ARBA00046380"/>
    </source>
</evidence>
<dbReference type="GO" id="GO:0046872">
    <property type="term" value="F:metal ion binding"/>
    <property type="evidence" value="ECO:0007669"/>
    <property type="project" value="UniProtKB-UniRule"/>
</dbReference>
<dbReference type="GO" id="GO:0003723">
    <property type="term" value="F:RNA binding"/>
    <property type="evidence" value="ECO:0007669"/>
    <property type="project" value="UniProtKB-UniRule"/>
</dbReference>
<gene>
    <name evidence="13 15" type="primary">cas9</name>
    <name evidence="15" type="ORF">DW775_15525</name>
</gene>
<keyword evidence="8 13" id="KW-0694">RNA-binding</keyword>
<keyword evidence="5 13" id="KW-0255">Endonuclease</keyword>
<comment type="subunit">
    <text evidence="12 13">Monomer. Binds crRNA and tracrRNA.</text>
</comment>
<evidence type="ECO:0000256" key="8">
    <source>
        <dbReference type="ARBA" id="ARBA00022884"/>
    </source>
</evidence>
<reference evidence="15 16" key="1">
    <citation type="submission" date="2018-08" db="EMBL/GenBank/DDBJ databases">
        <title>A genome reference for cultivated species of the human gut microbiota.</title>
        <authorList>
            <person name="Zou Y."/>
            <person name="Xue W."/>
            <person name="Luo G."/>
        </authorList>
    </citation>
    <scope>NUCLEOTIDE SEQUENCE [LARGE SCALE GENOMIC DNA]</scope>
    <source>
        <strain evidence="15 16">AM30-13AC</strain>
    </source>
</reference>
<keyword evidence="9 13" id="KW-0051">Antiviral defense</keyword>
<dbReference type="Pfam" id="PF18070">
    <property type="entry name" value="Cas9_PI2"/>
    <property type="match status" value="1"/>
</dbReference>
<dbReference type="HAMAP" id="MF_01480">
    <property type="entry name" value="Cas9"/>
    <property type="match status" value="1"/>
</dbReference>
<keyword evidence="6 13" id="KW-0378">Hydrolase</keyword>
<dbReference type="InterPro" id="IPR040656">
    <property type="entry name" value="Cas9_WED_dom"/>
</dbReference>
<organism evidence="15 16">
    <name type="scientific">Agathobacter rectalis</name>
    <dbReference type="NCBI Taxonomy" id="39491"/>
    <lineage>
        <taxon>Bacteria</taxon>
        <taxon>Bacillati</taxon>
        <taxon>Bacillota</taxon>
        <taxon>Clostridia</taxon>
        <taxon>Lachnospirales</taxon>
        <taxon>Lachnospiraceae</taxon>
        <taxon>Agathobacter</taxon>
    </lineage>
</organism>
<feature type="active site" description="For RuvC-like nuclease domain" evidence="13">
    <location>
        <position position="18"/>
    </location>
</feature>
<dbReference type="GO" id="GO:0003677">
    <property type="term" value="F:DNA binding"/>
    <property type="evidence" value="ECO:0007669"/>
    <property type="project" value="UniProtKB-UniRule"/>
</dbReference>
<dbReference type="Pfam" id="PF13395">
    <property type="entry name" value="HNH_4"/>
    <property type="match status" value="1"/>
</dbReference>
<evidence type="ECO:0000256" key="13">
    <source>
        <dbReference type="HAMAP-Rule" id="MF_01480"/>
    </source>
</evidence>
<evidence type="ECO:0000256" key="11">
    <source>
        <dbReference type="ARBA" id="ARBA00023211"/>
    </source>
</evidence>
<dbReference type="EC" id="3.1.-.-" evidence="13"/>
<dbReference type="InterPro" id="IPR033114">
    <property type="entry name" value="HNH_CAS9"/>
</dbReference>
<evidence type="ECO:0000256" key="7">
    <source>
        <dbReference type="ARBA" id="ARBA00022842"/>
    </source>
</evidence>
<dbReference type="AlphaFoldDB" id="A0A414HQE9"/>
<comment type="domain">
    <text evidence="13">Has 2 endonuclease domains. The discontinuous RuvC-like domain cleaves the target DNA noncomplementary to crRNA while the HNH nuclease domain cleaves the target DNA complementary to crRNA.</text>
</comment>
<dbReference type="Gene3D" id="3.30.420.10">
    <property type="entry name" value="Ribonuclease H-like superfamily/Ribonuclease H"/>
    <property type="match status" value="3"/>
</dbReference>
<evidence type="ECO:0000256" key="4">
    <source>
        <dbReference type="ARBA" id="ARBA00022723"/>
    </source>
</evidence>
<evidence type="ECO:0000256" key="3">
    <source>
        <dbReference type="ARBA" id="ARBA00022722"/>
    </source>
</evidence>
<evidence type="ECO:0000256" key="2">
    <source>
        <dbReference type="ARBA" id="ARBA00005244"/>
    </source>
</evidence>
<dbReference type="InterPro" id="IPR041383">
    <property type="entry name" value="RuvC_III"/>
</dbReference>